<dbReference type="InParanoid" id="A0A151Z7B4"/>
<evidence type="ECO:0000313" key="6">
    <source>
        <dbReference type="Proteomes" id="UP000076078"/>
    </source>
</evidence>
<evidence type="ECO:0000256" key="4">
    <source>
        <dbReference type="RuleBase" id="RU364152"/>
    </source>
</evidence>
<dbReference type="Proteomes" id="UP000076078">
    <property type="component" value="Unassembled WGS sequence"/>
</dbReference>
<keyword evidence="4" id="KW-0804">Transcription</keyword>
<accession>A0A151Z7B4</accession>
<evidence type="ECO:0000256" key="2">
    <source>
        <dbReference type="ARBA" id="ARBA00010743"/>
    </source>
</evidence>
<keyword evidence="4" id="KW-0010">Activator</keyword>
<name>A0A151Z7B4_TIELA</name>
<evidence type="ECO:0000256" key="3">
    <source>
        <dbReference type="ARBA" id="ARBA00023242"/>
    </source>
</evidence>
<protein>
    <recommendedName>
        <fullName evidence="4">Mediator of RNA polymerase II transcription subunit 20</fullName>
    </recommendedName>
    <alternativeName>
        <fullName evidence="4">Mediator complex subunit 20</fullName>
    </alternativeName>
</protein>
<dbReference type="GO" id="GO:0003713">
    <property type="term" value="F:transcription coactivator activity"/>
    <property type="evidence" value="ECO:0007669"/>
    <property type="project" value="TreeGrafter"/>
</dbReference>
<comment type="subcellular location">
    <subcellularLocation>
        <location evidence="1 4">Nucleus</location>
    </subcellularLocation>
</comment>
<gene>
    <name evidence="4" type="primary">MED20</name>
    <name evidence="5" type="ORF">DLAC_09828</name>
</gene>
<dbReference type="AlphaFoldDB" id="A0A151Z7B4"/>
<comment type="function">
    <text evidence="4">Component of the Mediator complex, a coactivator involved in the regulated transcription of nearly all RNA polymerase II-dependent genes. Mediator functions as a bridge to convey information from gene-specific regulatory proteins to the basal RNA polymerase II transcription machinery. Mediator is recruited to promoters by direct interactions with regulatory proteins and serves as a scaffold for the assembly of a functional preinitiation complex with RNA polymerase II and the general transcription factors.</text>
</comment>
<comment type="similarity">
    <text evidence="2 4">Belongs to the Mediator complex subunit 20 family.</text>
</comment>
<dbReference type="STRING" id="361077.A0A151Z7B4"/>
<dbReference type="OrthoDB" id="1854899at2759"/>
<proteinExistence type="inferred from homology"/>
<comment type="subunit">
    <text evidence="4">Component of the Mediator complex.</text>
</comment>
<evidence type="ECO:0000256" key="1">
    <source>
        <dbReference type="ARBA" id="ARBA00004123"/>
    </source>
</evidence>
<dbReference type="GO" id="GO:0006357">
    <property type="term" value="P:regulation of transcription by RNA polymerase II"/>
    <property type="evidence" value="ECO:0007669"/>
    <property type="project" value="InterPro"/>
</dbReference>
<dbReference type="GO" id="GO:0016592">
    <property type="term" value="C:mediator complex"/>
    <property type="evidence" value="ECO:0007669"/>
    <property type="project" value="InterPro"/>
</dbReference>
<keyword evidence="3 4" id="KW-0539">Nucleus</keyword>
<organism evidence="5 6">
    <name type="scientific">Tieghemostelium lacteum</name>
    <name type="common">Slime mold</name>
    <name type="synonym">Dictyostelium lacteum</name>
    <dbReference type="NCBI Taxonomy" id="361077"/>
    <lineage>
        <taxon>Eukaryota</taxon>
        <taxon>Amoebozoa</taxon>
        <taxon>Evosea</taxon>
        <taxon>Eumycetozoa</taxon>
        <taxon>Dictyostelia</taxon>
        <taxon>Dictyosteliales</taxon>
        <taxon>Raperosteliaceae</taxon>
        <taxon>Tieghemostelium</taxon>
    </lineage>
</organism>
<dbReference type="PANTHER" id="PTHR12465:SF0">
    <property type="entry name" value="MEDIATOR OF RNA POLYMERASE II TRANSCRIPTION SUBUNIT 20"/>
    <property type="match status" value="1"/>
</dbReference>
<dbReference type="OMA" id="FFVDCET"/>
<keyword evidence="6" id="KW-1185">Reference proteome</keyword>
<dbReference type="Pfam" id="PF08612">
    <property type="entry name" value="Med20"/>
    <property type="match status" value="1"/>
</dbReference>
<dbReference type="PANTHER" id="PTHR12465">
    <property type="entry name" value="UBIQUITIN SPECIFIC PROTEASE HOMOLOG 49"/>
    <property type="match status" value="1"/>
</dbReference>
<dbReference type="InterPro" id="IPR013921">
    <property type="entry name" value="Mediator_Med20"/>
</dbReference>
<dbReference type="EMBL" id="LODT01000039">
    <property type="protein sequence ID" value="KYQ89853.1"/>
    <property type="molecule type" value="Genomic_DNA"/>
</dbReference>
<dbReference type="FunCoup" id="A0A151Z7B4">
    <property type="interactions" value="188"/>
</dbReference>
<comment type="caution">
    <text evidence="5">The sequence shown here is derived from an EMBL/GenBank/DDBJ whole genome shotgun (WGS) entry which is preliminary data.</text>
</comment>
<evidence type="ECO:0000313" key="5">
    <source>
        <dbReference type="EMBL" id="KYQ89853.1"/>
    </source>
</evidence>
<sequence length="181" mass="20824">MVKRIEFLGGTKVSTWNIVCSLYLERLPNNTNQIPREFHLITLDERPKKCFMISHEAIVESDKEMISILEKTDSFRKRQVTEINGSKYELGDFIIRIGPIFFRTETKGIAIEVEYTPCSKTSTSPFSCTKLLSEFINGNLGPFPDQSVVQATFDFSAYPKLPNNYTDLHTSYQYLNLFKSI</sequence>
<keyword evidence="4" id="KW-0805">Transcription regulation</keyword>
<reference evidence="5 6" key="1">
    <citation type="submission" date="2015-12" db="EMBL/GenBank/DDBJ databases">
        <title>Dictyostelia acquired genes for synthesis and detection of signals that induce cell-type specialization by lateral gene transfer from prokaryotes.</title>
        <authorList>
            <person name="Gloeckner G."/>
            <person name="Schaap P."/>
        </authorList>
    </citation>
    <scope>NUCLEOTIDE SEQUENCE [LARGE SCALE GENOMIC DNA]</scope>
    <source>
        <strain evidence="5 6">TK</strain>
    </source>
</reference>